<dbReference type="Pfam" id="PF20256">
    <property type="entry name" value="MoCoBD_2"/>
    <property type="match status" value="1"/>
</dbReference>
<dbReference type="GO" id="GO:0005506">
    <property type="term" value="F:iron ion binding"/>
    <property type="evidence" value="ECO:0007669"/>
    <property type="project" value="InterPro"/>
</dbReference>
<evidence type="ECO:0000313" key="4">
    <source>
        <dbReference type="EMBL" id="SDJ98272.1"/>
    </source>
</evidence>
<name>A0A1G8Y5Z5_9FIRM</name>
<dbReference type="SUPFAM" id="SSF56003">
    <property type="entry name" value="Molybdenum cofactor-binding domain"/>
    <property type="match status" value="1"/>
</dbReference>
<feature type="domain" description="Aldehyde oxidase/xanthine dehydrogenase a/b hammerhead" evidence="3">
    <location>
        <begin position="22"/>
        <end position="134"/>
    </location>
</feature>
<evidence type="ECO:0000256" key="1">
    <source>
        <dbReference type="ARBA" id="ARBA00022505"/>
    </source>
</evidence>
<dbReference type="OrthoDB" id="9759099at2"/>
<dbReference type="SMART" id="SM01008">
    <property type="entry name" value="Ald_Xan_dh_C"/>
    <property type="match status" value="1"/>
</dbReference>
<dbReference type="InterPro" id="IPR000674">
    <property type="entry name" value="Ald_Oxase/Xan_DH_a/b"/>
</dbReference>
<dbReference type="PANTHER" id="PTHR11908">
    <property type="entry name" value="XANTHINE DEHYDROGENASE"/>
    <property type="match status" value="1"/>
</dbReference>
<dbReference type="Proteomes" id="UP000198718">
    <property type="component" value="Unassembled WGS sequence"/>
</dbReference>
<dbReference type="InterPro" id="IPR036856">
    <property type="entry name" value="Ald_Oxase/Xan_DH_a/b_sf"/>
</dbReference>
<dbReference type="GO" id="GO:0016491">
    <property type="term" value="F:oxidoreductase activity"/>
    <property type="evidence" value="ECO:0007669"/>
    <property type="project" value="UniProtKB-KW"/>
</dbReference>
<protein>
    <submittedName>
        <fullName evidence="4">CO or xanthine dehydrogenase, Mo-binding subunit</fullName>
    </submittedName>
</protein>
<evidence type="ECO:0000256" key="2">
    <source>
        <dbReference type="ARBA" id="ARBA00023002"/>
    </source>
</evidence>
<dbReference type="InterPro" id="IPR016208">
    <property type="entry name" value="Ald_Oxase/xanthine_DH-like"/>
</dbReference>
<keyword evidence="1" id="KW-0500">Molybdenum</keyword>
<dbReference type="EMBL" id="FNFP01000001">
    <property type="protein sequence ID" value="SDJ98272.1"/>
    <property type="molecule type" value="Genomic_DNA"/>
</dbReference>
<evidence type="ECO:0000259" key="3">
    <source>
        <dbReference type="SMART" id="SM01008"/>
    </source>
</evidence>
<keyword evidence="5" id="KW-1185">Reference proteome</keyword>
<evidence type="ECO:0000313" key="5">
    <source>
        <dbReference type="Proteomes" id="UP000198718"/>
    </source>
</evidence>
<dbReference type="AlphaFoldDB" id="A0A1G8Y5Z5"/>
<dbReference type="RefSeq" id="WP_090549660.1">
    <property type="nucleotide sequence ID" value="NZ_FNFP01000001.1"/>
</dbReference>
<dbReference type="STRING" id="393762.SAMN05660472_00437"/>
<accession>A0A1G8Y5Z5</accession>
<dbReference type="SUPFAM" id="SSF54665">
    <property type="entry name" value="CO dehydrogenase molybdoprotein N-domain-like"/>
    <property type="match status" value="1"/>
</dbReference>
<dbReference type="Gene3D" id="3.30.365.10">
    <property type="entry name" value="Aldehyde oxidase/xanthine dehydrogenase, molybdopterin binding domain"/>
    <property type="match status" value="4"/>
</dbReference>
<dbReference type="InterPro" id="IPR046867">
    <property type="entry name" value="AldOxase/xan_DH_MoCoBD2"/>
</dbReference>
<dbReference type="InterPro" id="IPR037165">
    <property type="entry name" value="AldOxase/xan_DH_Mopterin-bd_sf"/>
</dbReference>
<keyword evidence="2" id="KW-0560">Oxidoreductase</keyword>
<organism evidence="4 5">
    <name type="scientific">Natronincola ferrireducens</name>
    <dbReference type="NCBI Taxonomy" id="393762"/>
    <lineage>
        <taxon>Bacteria</taxon>
        <taxon>Bacillati</taxon>
        <taxon>Bacillota</taxon>
        <taxon>Clostridia</taxon>
        <taxon>Peptostreptococcales</taxon>
        <taxon>Natronincolaceae</taxon>
        <taxon>Natronincola</taxon>
    </lineage>
</organism>
<dbReference type="PANTHER" id="PTHR11908:SF132">
    <property type="entry name" value="ALDEHYDE OXIDASE 1-RELATED"/>
    <property type="match status" value="1"/>
</dbReference>
<dbReference type="Pfam" id="PF02738">
    <property type="entry name" value="MoCoBD_1"/>
    <property type="match status" value="1"/>
</dbReference>
<proteinExistence type="predicted"/>
<dbReference type="InterPro" id="IPR008274">
    <property type="entry name" value="AldOxase/xan_DH_MoCoBD1"/>
</dbReference>
<gene>
    <name evidence="4" type="ORF">SAMN05660472_00437</name>
</gene>
<sequence>MSEKLKYVGKYIPIHDIEEKVTGKIKYVGDMIFPKMLHAKLLLSDIAHGRIINIDTSEAEKLPGVKAVYTYKNSSDTLYNSHKWIEGLEVIKDERLFTDVVRFYGDRIGAVVAEKKEIAEEAIKLIKVQYEELPLVLDPEEAIKEDSYKIHHRDNLLYSKEIKCGNPEEKIRGAEIVVEDKVETPKIHHGAMETHGCVVDIDSYGNLTVYTPCQVVFQVRLIISEIFNLPLNKVRVVKTTMGGSFGGKGQPILEPICAFLSLATKRPVKLILDRTEAILSTRTRTKTIGWVKTAVDKEGSILGRDIHMLVDAGAYVTNGDAVAMAMGKKAFKLYRIKDQKYSTDVVYTNTPIGGAARGYGSPQIHALTEINIDNVARALNMDPLELRLKNLVHPYDKDPTGGPELGNARVIDCVIKGAEAFKWKEKYSRTKDEGRFVRGVGMACAAHGNGYYGAYPDFITMSLRINEDGTAVLKGAIHDQGCGTNTTMMQIVAEVLKMDINKVFVPEADTLLSPYDTAGTQASRVTFVCGGCAKELSEMVREKLIEYSSEILKCSKEEITLDDGMIYNKMLPEEKMTYGQMVTLIQKRFSDEVGDTLTYKSPGNPTSYGVNFVEVEVDKVTGMAKIIDFLAVHDIGKAINKGFVEGQVQGAVQMGIGLALCEEFVFDDKGRIPTNRFSRYHVVNAPDMPEVKVLLVEDGEELGPFGAKSIGEACAVPTAPAIINAINNALDINITTLPATPERIVNALKNKM</sequence>
<dbReference type="Gene3D" id="3.90.1170.50">
    <property type="entry name" value="Aldehyde oxidase/xanthine dehydrogenase, a/b hammerhead"/>
    <property type="match status" value="1"/>
</dbReference>
<dbReference type="Pfam" id="PF01315">
    <property type="entry name" value="Ald_Xan_dh_C"/>
    <property type="match status" value="1"/>
</dbReference>
<reference evidence="4 5" key="1">
    <citation type="submission" date="2016-10" db="EMBL/GenBank/DDBJ databases">
        <authorList>
            <person name="de Groot N.N."/>
        </authorList>
    </citation>
    <scope>NUCLEOTIDE SEQUENCE [LARGE SCALE GENOMIC DNA]</scope>
    <source>
        <strain evidence="4 5">DSM 18346</strain>
    </source>
</reference>